<dbReference type="AlphaFoldDB" id="T0QR75"/>
<evidence type="ECO:0000256" key="5">
    <source>
        <dbReference type="SAM" id="MobiDB-lite"/>
    </source>
</evidence>
<dbReference type="Pfam" id="PF01363">
    <property type="entry name" value="FYVE"/>
    <property type="match status" value="1"/>
</dbReference>
<feature type="compositionally biased region" description="Low complexity" evidence="5">
    <location>
        <begin position="479"/>
        <end position="491"/>
    </location>
</feature>
<dbReference type="OrthoDB" id="10018316at2759"/>
<feature type="compositionally biased region" description="Acidic residues" evidence="5">
    <location>
        <begin position="402"/>
        <end position="413"/>
    </location>
</feature>
<dbReference type="PANTHER" id="PTHR43102:SF2">
    <property type="entry name" value="GAF DOMAIN-CONTAINING PROTEIN"/>
    <property type="match status" value="1"/>
</dbReference>
<keyword evidence="8" id="KW-1185">Reference proteome</keyword>
<dbReference type="InterPro" id="IPR013083">
    <property type="entry name" value="Znf_RING/FYVE/PHD"/>
</dbReference>
<evidence type="ECO:0000313" key="7">
    <source>
        <dbReference type="EMBL" id="EQC36405.1"/>
    </source>
</evidence>
<dbReference type="RefSeq" id="XP_008609826.1">
    <property type="nucleotide sequence ID" value="XM_008611604.1"/>
</dbReference>
<dbReference type="InterPro" id="IPR017455">
    <property type="entry name" value="Znf_FYVE-rel"/>
</dbReference>
<accession>T0QR75</accession>
<feature type="domain" description="FYVE-type" evidence="6">
    <location>
        <begin position="281"/>
        <end position="340"/>
    </location>
</feature>
<name>T0QR75_SAPDV</name>
<keyword evidence="1" id="KW-0479">Metal-binding</keyword>
<dbReference type="Proteomes" id="UP000030762">
    <property type="component" value="Unassembled WGS sequence"/>
</dbReference>
<protein>
    <recommendedName>
        <fullName evidence="6">FYVE-type domain-containing protein</fullName>
    </recommendedName>
</protein>
<feature type="compositionally biased region" description="Basic and acidic residues" evidence="5">
    <location>
        <begin position="425"/>
        <end position="434"/>
    </location>
</feature>
<feature type="compositionally biased region" description="Pro residues" evidence="5">
    <location>
        <begin position="594"/>
        <end position="604"/>
    </location>
</feature>
<feature type="region of interest" description="Disordered" evidence="5">
    <location>
        <begin position="589"/>
        <end position="617"/>
    </location>
</feature>
<dbReference type="Gene3D" id="3.30.40.10">
    <property type="entry name" value="Zinc/RING finger domain, C3HC4 (zinc finger)"/>
    <property type="match status" value="1"/>
</dbReference>
<evidence type="ECO:0000256" key="2">
    <source>
        <dbReference type="ARBA" id="ARBA00022771"/>
    </source>
</evidence>
<feature type="region of interest" description="Disordered" evidence="5">
    <location>
        <begin position="375"/>
        <end position="437"/>
    </location>
</feature>
<feature type="region of interest" description="Disordered" evidence="5">
    <location>
        <begin position="647"/>
        <end position="685"/>
    </location>
</feature>
<feature type="compositionally biased region" description="Pro residues" evidence="5">
    <location>
        <begin position="651"/>
        <end position="660"/>
    </location>
</feature>
<dbReference type="EMBL" id="JH767147">
    <property type="protein sequence ID" value="EQC36405.1"/>
    <property type="molecule type" value="Genomic_DNA"/>
</dbReference>
<organism evidence="7 8">
    <name type="scientific">Saprolegnia diclina (strain VS20)</name>
    <dbReference type="NCBI Taxonomy" id="1156394"/>
    <lineage>
        <taxon>Eukaryota</taxon>
        <taxon>Sar</taxon>
        <taxon>Stramenopiles</taxon>
        <taxon>Oomycota</taxon>
        <taxon>Saprolegniomycetes</taxon>
        <taxon>Saprolegniales</taxon>
        <taxon>Saprolegniaceae</taxon>
        <taxon>Saprolegnia</taxon>
    </lineage>
</organism>
<feature type="compositionally biased region" description="Low complexity" evidence="5">
    <location>
        <begin position="377"/>
        <end position="387"/>
    </location>
</feature>
<evidence type="ECO:0000256" key="3">
    <source>
        <dbReference type="ARBA" id="ARBA00022833"/>
    </source>
</evidence>
<evidence type="ECO:0000259" key="6">
    <source>
        <dbReference type="PROSITE" id="PS50178"/>
    </source>
</evidence>
<keyword evidence="3" id="KW-0862">Zinc</keyword>
<dbReference type="GO" id="GO:0008270">
    <property type="term" value="F:zinc ion binding"/>
    <property type="evidence" value="ECO:0007669"/>
    <property type="project" value="UniProtKB-KW"/>
</dbReference>
<reference evidence="7 8" key="1">
    <citation type="submission" date="2012-04" db="EMBL/GenBank/DDBJ databases">
        <title>The Genome Sequence of Saprolegnia declina VS20.</title>
        <authorList>
            <consortium name="The Broad Institute Genome Sequencing Platform"/>
            <person name="Russ C."/>
            <person name="Nusbaum C."/>
            <person name="Tyler B."/>
            <person name="van West P."/>
            <person name="Dieguez-Uribeondo J."/>
            <person name="de Bruijn I."/>
            <person name="Tripathy S."/>
            <person name="Jiang R."/>
            <person name="Young S.K."/>
            <person name="Zeng Q."/>
            <person name="Gargeya S."/>
            <person name="Fitzgerald M."/>
            <person name="Haas B."/>
            <person name="Abouelleil A."/>
            <person name="Alvarado L."/>
            <person name="Arachchi H.M."/>
            <person name="Berlin A."/>
            <person name="Chapman S.B."/>
            <person name="Goldberg J."/>
            <person name="Griggs A."/>
            <person name="Gujja S."/>
            <person name="Hansen M."/>
            <person name="Howarth C."/>
            <person name="Imamovic A."/>
            <person name="Larimer J."/>
            <person name="McCowen C."/>
            <person name="Montmayeur A."/>
            <person name="Murphy C."/>
            <person name="Neiman D."/>
            <person name="Pearson M."/>
            <person name="Priest M."/>
            <person name="Roberts A."/>
            <person name="Saif S."/>
            <person name="Shea T."/>
            <person name="Sisk P."/>
            <person name="Sykes S."/>
            <person name="Wortman J."/>
            <person name="Nusbaum C."/>
            <person name="Birren B."/>
        </authorList>
    </citation>
    <scope>NUCLEOTIDE SEQUENCE [LARGE SCALE GENOMIC DNA]</scope>
    <source>
        <strain evidence="7 8">VS20</strain>
    </source>
</reference>
<dbReference type="InParanoid" id="T0QR75"/>
<feature type="region of interest" description="Disordered" evidence="5">
    <location>
        <begin position="460"/>
        <end position="530"/>
    </location>
</feature>
<dbReference type="OMA" id="HAMAEIT"/>
<dbReference type="PANTHER" id="PTHR43102">
    <property type="entry name" value="SLR1143 PROTEIN"/>
    <property type="match status" value="1"/>
</dbReference>
<feature type="compositionally biased region" description="Low complexity" evidence="5">
    <location>
        <begin position="666"/>
        <end position="681"/>
    </location>
</feature>
<proteinExistence type="predicted"/>
<sequence length="822" mass="90948">MLELPVPNKFFPPVHLDDADELHLRRLAKDKLRLMTDLLHGQQTQTLSWTPCEGQTADGCHVLKAHFVDLEANSQRAHACVLYRASVVLTASVPEVMSVLAVPKTDDYRRMMKSVYGHDFLDGYVLHTLPRKKLHRPTYFYTSLKWCALAARNAVGGRGSDFCFLEYAGIRKESATSLLGFCIQQSVAMDGEVPDFGSYGLTRDAFLRTGILVTPTDRDGHVRVTSFCQVQSATLAGASGSADYEDVMRRRVAAIRGLQSYLERGRLGKLPFVERWRWVRDEDRKTCSVCVRNFTFRRRHHCRQCGEVVCSGCAPYREVETPTAGPNRVRICNVCFARAHGIVHRPLSDSVLESSVYTDDGASFSLPPVTPQRLAYRRSSTSTVRSPVTRRTRSQRSASMGDLDDDDDDDDDPAVPVRRLAHPRPLRDTFERAEPPSLEHAMAEITQRIKATQLAILSSVSSREREMQRWPAMPPVPSPASSSSSSSSEPAPEAPPVRPYAFPLYDSSDVDDEASAASYKTNATDDTECPFAPQNYHQLMQQLQLSTVDGRDDLSDFHLELNVNHGLDDDDLAISEIGTEFLTMERPTPIVVVDPPPPSTPKPPSSSGRHLPPPMPASMKASLLARQAALRSSEAAMSNVSSCLWKEPTSAPLPPPPPSLPHSTRRLQSTQSQSTPKAVWAPSPPPVAANAMRSLKVDESSGDIQASLAHQAFAQLEAECPSTPERTAILQALVTTFSSLLSHKEESDFCVLNRSDHAFAAVLQAYPSTLKLLQLAGYAIYPQRCVLSDFDAVLLTNLVGTLKRILSDPQHRHSYYSSQWSF</sequence>
<dbReference type="eggNOG" id="ENOG502S0F1">
    <property type="taxonomic scope" value="Eukaryota"/>
</dbReference>
<dbReference type="PROSITE" id="PS50178">
    <property type="entry name" value="ZF_FYVE"/>
    <property type="match status" value="1"/>
</dbReference>
<evidence type="ECO:0000256" key="4">
    <source>
        <dbReference type="PROSITE-ProRule" id="PRU00091"/>
    </source>
</evidence>
<dbReference type="VEuPathDB" id="FungiDB:SDRG_05862"/>
<dbReference type="InterPro" id="IPR011011">
    <property type="entry name" value="Znf_FYVE_PHD"/>
</dbReference>
<dbReference type="SMART" id="SM00064">
    <property type="entry name" value="FYVE"/>
    <property type="match status" value="1"/>
</dbReference>
<dbReference type="InterPro" id="IPR000306">
    <property type="entry name" value="Znf_FYVE"/>
</dbReference>
<gene>
    <name evidence="7" type="ORF">SDRG_05862</name>
</gene>
<dbReference type="GeneID" id="19946589"/>
<evidence type="ECO:0000313" key="8">
    <source>
        <dbReference type="Proteomes" id="UP000030762"/>
    </source>
</evidence>
<evidence type="ECO:0000256" key="1">
    <source>
        <dbReference type="ARBA" id="ARBA00022723"/>
    </source>
</evidence>
<keyword evidence="2 4" id="KW-0863">Zinc-finger</keyword>
<dbReference type="SUPFAM" id="SSF57903">
    <property type="entry name" value="FYVE/PHD zinc finger"/>
    <property type="match status" value="1"/>
</dbReference>